<evidence type="ECO:0000313" key="4">
    <source>
        <dbReference type="EMBL" id="MCT8336225.1"/>
    </source>
</evidence>
<dbReference type="Proteomes" id="UP001065682">
    <property type="component" value="Unassembled WGS sequence"/>
</dbReference>
<dbReference type="RefSeq" id="WP_261596278.1">
    <property type="nucleotide sequence ID" value="NZ_VHLL01000001.1"/>
</dbReference>
<dbReference type="PANTHER" id="PTHR11907">
    <property type="entry name" value="AMIDOPHOSPHORIBOSYLTRANSFERASE"/>
    <property type="match status" value="1"/>
</dbReference>
<proteinExistence type="predicted"/>
<keyword evidence="5" id="KW-1185">Reference proteome</keyword>
<dbReference type="Pfam" id="PF13522">
    <property type="entry name" value="GATase_6"/>
    <property type="match status" value="1"/>
</dbReference>
<organism evidence="4 5">
    <name type="scientific">Methanoculleus formosensis</name>
    <dbReference type="NCBI Taxonomy" id="2590886"/>
    <lineage>
        <taxon>Archaea</taxon>
        <taxon>Methanobacteriati</taxon>
        <taxon>Methanobacteriota</taxon>
        <taxon>Stenosarchaea group</taxon>
        <taxon>Methanomicrobia</taxon>
        <taxon>Methanomicrobiales</taxon>
        <taxon>Methanomicrobiaceae</taxon>
        <taxon>Methanoculleus</taxon>
    </lineage>
</organism>
<keyword evidence="2" id="KW-0315">Glutamine amidotransferase</keyword>
<gene>
    <name evidence="4" type="ORF">FKB36_01600</name>
</gene>
<dbReference type="GO" id="GO:0016740">
    <property type="term" value="F:transferase activity"/>
    <property type="evidence" value="ECO:0007669"/>
    <property type="project" value="UniProtKB-KW"/>
</dbReference>
<keyword evidence="1" id="KW-0808">Transferase</keyword>
<accession>A0A9E5DE58</accession>
<dbReference type="InterPro" id="IPR017932">
    <property type="entry name" value="GATase_2_dom"/>
</dbReference>
<dbReference type="Gene3D" id="3.60.20.10">
    <property type="entry name" value="Glutamine Phosphoribosylpyrophosphate, subunit 1, domain 1"/>
    <property type="match status" value="1"/>
</dbReference>
<comment type="caution">
    <text evidence="4">The sequence shown here is derived from an EMBL/GenBank/DDBJ whole genome shotgun (WGS) entry which is preliminary data.</text>
</comment>
<dbReference type="EMBL" id="VHLL01000001">
    <property type="protein sequence ID" value="MCT8336225.1"/>
    <property type="molecule type" value="Genomic_DNA"/>
</dbReference>
<dbReference type="PROSITE" id="PS51278">
    <property type="entry name" value="GATASE_TYPE_2"/>
    <property type="match status" value="1"/>
</dbReference>
<dbReference type="InterPro" id="IPR029055">
    <property type="entry name" value="Ntn_hydrolases_N"/>
</dbReference>
<sequence length="353" mass="38908">MCGIFGVMDKRRQMMDGSGIREALSTMNERGSGEGAGYVAYGIYPDYRDCYALHVFLDNPCESKGIVDATLEQWGTIEHDEAIPTCDQPGLRANCTPWRYFFKPDASLAPGSATPEKDVVTNLVMQINAGANGAEVVSSGKNVGVFKSGGAGSWPEAVADYYRIQDYEGYLWLAHNRYATSSPELWERPDPFNLHDWSVVENGKTTTYGTNRRYIESFGYNCTTSTDSEVIAYAIDLMVRRHGLDIDLAVRALAPPYWEEIDQMPEAEQKLNRALRFAYGSAAMNGPFTVVAANPDMMVGFTDRGKLRPMVVGECADRLYIASEESAIRAMEPDVESITRPAAGEPVIGRVAP</sequence>
<evidence type="ECO:0000256" key="2">
    <source>
        <dbReference type="ARBA" id="ARBA00022962"/>
    </source>
</evidence>
<evidence type="ECO:0000256" key="1">
    <source>
        <dbReference type="ARBA" id="ARBA00022679"/>
    </source>
</evidence>
<evidence type="ECO:0000259" key="3">
    <source>
        <dbReference type="PROSITE" id="PS51278"/>
    </source>
</evidence>
<protein>
    <recommendedName>
        <fullName evidence="3">Glutamine amidotransferase type-2 domain-containing protein</fullName>
    </recommendedName>
</protein>
<feature type="domain" description="Glutamine amidotransferase type-2" evidence="3">
    <location>
        <begin position="2"/>
        <end position="353"/>
    </location>
</feature>
<dbReference type="SUPFAM" id="SSF56235">
    <property type="entry name" value="N-terminal nucleophile aminohydrolases (Ntn hydrolases)"/>
    <property type="match status" value="1"/>
</dbReference>
<evidence type="ECO:0000313" key="5">
    <source>
        <dbReference type="Proteomes" id="UP001065682"/>
    </source>
</evidence>
<reference evidence="4" key="1">
    <citation type="submission" date="2019-06" db="EMBL/GenBank/DDBJ databases">
        <title>Methanoculleus strain from Tamsui River, Taipei, Taiwan.</title>
        <authorList>
            <person name="You Y.-T."/>
            <person name="Chen S.-C."/>
            <person name="Lai S.-J."/>
            <person name="Lee Y.-C."/>
            <person name="Lai M.-C."/>
        </authorList>
    </citation>
    <scope>NUCLEOTIDE SEQUENCE</scope>
    <source>
        <strain evidence="4">Afa-1</strain>
    </source>
</reference>
<name>A0A9E5DE58_9EURY</name>
<dbReference type="AlphaFoldDB" id="A0A9E5DE58"/>